<proteinExistence type="inferred from homology"/>
<dbReference type="PANTHER" id="PTHR11941:SF54">
    <property type="entry name" value="ENOYL-COA HYDRATASE, MITOCHONDRIAL"/>
    <property type="match status" value="1"/>
</dbReference>
<dbReference type="PANTHER" id="PTHR11941">
    <property type="entry name" value="ENOYL-COA HYDRATASE-RELATED"/>
    <property type="match status" value="1"/>
</dbReference>
<dbReference type="CDD" id="cd06558">
    <property type="entry name" value="crotonase-like"/>
    <property type="match status" value="1"/>
</dbReference>
<dbReference type="EMBL" id="CP134146">
    <property type="protein sequence ID" value="WNC70237.1"/>
    <property type="molecule type" value="Genomic_DNA"/>
</dbReference>
<evidence type="ECO:0000256" key="1">
    <source>
        <dbReference type="ARBA" id="ARBA00005254"/>
    </source>
</evidence>
<accession>A0ABY9TN98</accession>
<comment type="similarity">
    <text evidence="1">Belongs to the enoyl-CoA hydratase/isomerase family.</text>
</comment>
<dbReference type="Proteomes" id="UP001248581">
    <property type="component" value="Chromosome"/>
</dbReference>
<dbReference type="Pfam" id="PF00378">
    <property type="entry name" value="ECH_1"/>
    <property type="match status" value="1"/>
</dbReference>
<evidence type="ECO:0000313" key="3">
    <source>
        <dbReference type="Proteomes" id="UP001248581"/>
    </source>
</evidence>
<keyword evidence="3" id="KW-1185">Reference proteome</keyword>
<dbReference type="InterPro" id="IPR001753">
    <property type="entry name" value="Enoyl-CoA_hydra/iso"/>
</dbReference>
<sequence length="280" mass="30198">MNFSTFSTKKDDATLTVTLNYGDVNMMSATMVAELFSLVGQLTIDTSTRVVVFESANTDFFVAHFDINDILKLIDGDPTIPVSKSKDLNILQALGLSLNSLPQVTIAKVDGICRGGGFEMMLAMDMCFATEHSKFCFPEVSAGFLPSGGGSTLLPLKVGSARALEIMLTARDFSGAEAGLYNVVNKVFSNSEQLDDYVKSTVAYMSTNSLASIQGVKSVLKQTMSGFKNGLFSGLAQENTVMEQCFSNPKTIQTLRLLADNTGAVEQELELVNTIRTLVN</sequence>
<dbReference type="InterPro" id="IPR029045">
    <property type="entry name" value="ClpP/crotonase-like_dom_sf"/>
</dbReference>
<name>A0ABY9TN98_9GAMM</name>
<reference evidence="3" key="1">
    <citation type="submission" date="2023-09" db="EMBL/GenBank/DDBJ databases">
        <authorList>
            <person name="Li S."/>
            <person name="Li X."/>
            <person name="Zhang C."/>
            <person name="Zhao Z."/>
        </authorList>
    </citation>
    <scope>NUCLEOTIDE SEQUENCE [LARGE SCALE GENOMIC DNA]</scope>
    <source>
        <strain evidence="3">SQ345</strain>
    </source>
</reference>
<organism evidence="2 3">
    <name type="scientific">Thalassotalea nanhaiensis</name>
    <dbReference type="NCBI Taxonomy" id="3065648"/>
    <lineage>
        <taxon>Bacteria</taxon>
        <taxon>Pseudomonadati</taxon>
        <taxon>Pseudomonadota</taxon>
        <taxon>Gammaproteobacteria</taxon>
        <taxon>Alteromonadales</taxon>
        <taxon>Colwelliaceae</taxon>
        <taxon>Thalassotalea</taxon>
    </lineage>
</organism>
<dbReference type="SUPFAM" id="SSF52096">
    <property type="entry name" value="ClpP/crotonase"/>
    <property type="match status" value="1"/>
</dbReference>
<gene>
    <name evidence="2" type="ORF">RI845_08875</name>
</gene>
<protein>
    <submittedName>
        <fullName evidence="2">Enoyl-CoA hydratase/isomerase family protein</fullName>
    </submittedName>
</protein>
<dbReference type="Gene3D" id="3.90.226.10">
    <property type="entry name" value="2-enoyl-CoA Hydratase, Chain A, domain 1"/>
    <property type="match status" value="1"/>
</dbReference>
<evidence type="ECO:0000313" key="2">
    <source>
        <dbReference type="EMBL" id="WNC70237.1"/>
    </source>
</evidence>
<dbReference type="RefSeq" id="WP_348389378.1">
    <property type="nucleotide sequence ID" value="NZ_CP134146.1"/>
</dbReference>